<dbReference type="GO" id="GO:0005634">
    <property type="term" value="C:nucleus"/>
    <property type="evidence" value="ECO:0007669"/>
    <property type="project" value="UniProtKB-SubCell"/>
</dbReference>
<organism evidence="10 11">
    <name type="scientific">Scomber scombrus</name>
    <name type="common">Atlantic mackerel</name>
    <name type="synonym">Scomber vernalis</name>
    <dbReference type="NCBI Taxonomy" id="13677"/>
    <lineage>
        <taxon>Eukaryota</taxon>
        <taxon>Metazoa</taxon>
        <taxon>Chordata</taxon>
        <taxon>Craniata</taxon>
        <taxon>Vertebrata</taxon>
        <taxon>Euteleostomi</taxon>
        <taxon>Actinopterygii</taxon>
        <taxon>Neopterygii</taxon>
        <taxon>Teleostei</taxon>
        <taxon>Neoteleostei</taxon>
        <taxon>Acanthomorphata</taxon>
        <taxon>Pelagiaria</taxon>
        <taxon>Scombriformes</taxon>
        <taxon>Scombridae</taxon>
        <taxon>Scomber</taxon>
    </lineage>
</organism>
<evidence type="ECO:0000259" key="9">
    <source>
        <dbReference type="Pfam" id="PF02892"/>
    </source>
</evidence>
<protein>
    <submittedName>
        <fullName evidence="10">PREDICTED: zinc finger BED domain-containing protein 1-like</fullName>
    </submittedName>
</protein>
<dbReference type="PANTHER" id="PTHR46481:SF10">
    <property type="entry name" value="ZINC FINGER BED DOMAIN-CONTAINING PROTEIN 39"/>
    <property type="match status" value="1"/>
</dbReference>
<evidence type="ECO:0000313" key="10">
    <source>
        <dbReference type="EMBL" id="CAK6951544.1"/>
    </source>
</evidence>
<dbReference type="Pfam" id="PF02892">
    <property type="entry name" value="zf-BED"/>
    <property type="match status" value="1"/>
</dbReference>
<feature type="domain" description="BED-type" evidence="9">
    <location>
        <begin position="27"/>
        <end position="55"/>
    </location>
</feature>
<keyword evidence="6" id="KW-0804">Transcription</keyword>
<keyword evidence="7" id="KW-0539">Nucleus</keyword>
<keyword evidence="3" id="KW-0863">Zinc-finger</keyword>
<comment type="subcellular location">
    <subcellularLocation>
        <location evidence="1">Nucleus</location>
    </subcellularLocation>
</comment>
<evidence type="ECO:0000256" key="7">
    <source>
        <dbReference type="ARBA" id="ARBA00023242"/>
    </source>
</evidence>
<evidence type="ECO:0000313" key="11">
    <source>
        <dbReference type="Proteomes" id="UP001314229"/>
    </source>
</evidence>
<dbReference type="InterPro" id="IPR052035">
    <property type="entry name" value="ZnF_BED_domain_contain"/>
</dbReference>
<keyword evidence="11" id="KW-1185">Reference proteome</keyword>
<dbReference type="PANTHER" id="PTHR46481">
    <property type="entry name" value="ZINC FINGER BED DOMAIN-CONTAINING PROTEIN 4"/>
    <property type="match status" value="1"/>
</dbReference>
<proteinExistence type="predicted"/>
<gene>
    <name evidence="10" type="ORF">FSCOSCO3_A019835</name>
</gene>
<dbReference type="InterPro" id="IPR012337">
    <property type="entry name" value="RNaseH-like_sf"/>
</dbReference>
<dbReference type="EMBL" id="CAWUFR010000006">
    <property type="protein sequence ID" value="CAK6951544.1"/>
    <property type="molecule type" value="Genomic_DNA"/>
</dbReference>
<dbReference type="Proteomes" id="UP001314229">
    <property type="component" value="Unassembled WGS sequence"/>
</dbReference>
<evidence type="ECO:0000256" key="1">
    <source>
        <dbReference type="ARBA" id="ARBA00004123"/>
    </source>
</evidence>
<name>A0AAV1MYN5_SCOSC</name>
<keyword evidence="2" id="KW-0479">Metal-binding</keyword>
<dbReference type="AlphaFoldDB" id="A0AAV1MYN5"/>
<keyword evidence="5" id="KW-0805">Transcription regulation</keyword>
<reference evidence="10 11" key="1">
    <citation type="submission" date="2024-01" db="EMBL/GenBank/DDBJ databases">
        <authorList>
            <person name="Alioto T."/>
            <person name="Alioto T."/>
            <person name="Gomez Garrido J."/>
        </authorList>
    </citation>
    <scope>NUCLEOTIDE SEQUENCE [LARGE SCALE GENOMIC DNA]</scope>
</reference>
<dbReference type="GO" id="GO:0003677">
    <property type="term" value="F:DNA binding"/>
    <property type="evidence" value="ECO:0007669"/>
    <property type="project" value="InterPro"/>
</dbReference>
<accession>A0AAV1MYN5</accession>
<evidence type="ECO:0000256" key="5">
    <source>
        <dbReference type="ARBA" id="ARBA00023015"/>
    </source>
</evidence>
<evidence type="ECO:0000256" key="4">
    <source>
        <dbReference type="ARBA" id="ARBA00022833"/>
    </source>
</evidence>
<evidence type="ECO:0000256" key="2">
    <source>
        <dbReference type="ARBA" id="ARBA00022723"/>
    </source>
</evidence>
<evidence type="ECO:0000256" key="6">
    <source>
        <dbReference type="ARBA" id="ARBA00023163"/>
    </source>
</evidence>
<dbReference type="InterPro" id="IPR003656">
    <property type="entry name" value="Znf_BED"/>
</dbReference>
<dbReference type="SUPFAM" id="SSF53098">
    <property type="entry name" value="Ribonuclease H-like"/>
    <property type="match status" value="1"/>
</dbReference>
<sequence length="631" mass="70947">MASATSSPGVPQIITFGYNAFTQSANKRTAVCKECGKKIQDCGSTTSNFIRHLKTHPNRFTEFTKFKKGTTGQGQISIDSFLMQGRGVQVYHQGHPRQKAITESIINDLIISSNLPLSLIEKPSFRNFMSVVDERYCPVSRATVTRQLSELAADKEAKIKLKLEKTDTVSVTVDIWTDRTMRGFLGITGHFMELHNSTPSLQSVLLACERFTGSHTGERISEKFEDMCDKFNIKHKLDYIISDNASNMKKAFTVCFPSAKSEDDDLENSELWEDVNEDYQHEVEYIQSSCRKKRLQCFAHTLQLVVRDGLKETKVLNTAMAKITKFCSLLHSSCGLKEAFEAEYGANRSIPSAVATRWNSTLRLVEAVTDLDPQSLNSLLESQGHKGLCLSAREWGQLQELVEVLAPFLQATDLTQGEKVVTLSAALPCVLSLNSHLTRMLTATHHLVGLVKALQTSIQRRFQGIFVNVKMDSSHDPAVHLPFGDIVYMMSALLDPSFCLFWLEQDVEAPDEVKSEVKEMIIDLVLAEAQRVTVRHSSSGDDDQEESPPTKTPRLFSGYRKKHTKKSMDHGSSVKAELIRYIQVSSDEDGVDCFEFWKRQKVKGGLRFVLLVLQDRSQHQFVSVFHLTSEN</sequence>
<comment type="caution">
    <text evidence="10">The sequence shown here is derived from an EMBL/GenBank/DDBJ whole genome shotgun (WGS) entry which is preliminary data.</text>
</comment>
<evidence type="ECO:0000256" key="8">
    <source>
        <dbReference type="SAM" id="MobiDB-lite"/>
    </source>
</evidence>
<feature type="region of interest" description="Disordered" evidence="8">
    <location>
        <begin position="535"/>
        <end position="568"/>
    </location>
</feature>
<dbReference type="GO" id="GO:0008270">
    <property type="term" value="F:zinc ion binding"/>
    <property type="evidence" value="ECO:0007669"/>
    <property type="project" value="UniProtKB-KW"/>
</dbReference>
<keyword evidence="4" id="KW-0862">Zinc</keyword>
<evidence type="ECO:0000256" key="3">
    <source>
        <dbReference type="ARBA" id="ARBA00022771"/>
    </source>
</evidence>